<protein>
    <submittedName>
        <fullName evidence="1">Uncharacterized protein</fullName>
    </submittedName>
</protein>
<gene>
    <name evidence="1" type="ORF">BS50DRAFT_102215</name>
</gene>
<dbReference type="Proteomes" id="UP000240883">
    <property type="component" value="Unassembled WGS sequence"/>
</dbReference>
<dbReference type="AlphaFoldDB" id="A0A2T2NCA5"/>
<organism evidence="1 2">
    <name type="scientific">Corynespora cassiicola Philippines</name>
    <dbReference type="NCBI Taxonomy" id="1448308"/>
    <lineage>
        <taxon>Eukaryota</taxon>
        <taxon>Fungi</taxon>
        <taxon>Dikarya</taxon>
        <taxon>Ascomycota</taxon>
        <taxon>Pezizomycotina</taxon>
        <taxon>Dothideomycetes</taxon>
        <taxon>Pleosporomycetidae</taxon>
        <taxon>Pleosporales</taxon>
        <taxon>Corynesporascaceae</taxon>
        <taxon>Corynespora</taxon>
    </lineage>
</organism>
<accession>A0A2T2NCA5</accession>
<evidence type="ECO:0000313" key="2">
    <source>
        <dbReference type="Proteomes" id="UP000240883"/>
    </source>
</evidence>
<reference evidence="1 2" key="1">
    <citation type="journal article" date="2018" name="Front. Microbiol.">
        <title>Genome-Wide Analysis of Corynespora cassiicola Leaf Fall Disease Putative Effectors.</title>
        <authorList>
            <person name="Lopez D."/>
            <person name="Ribeiro S."/>
            <person name="Label P."/>
            <person name="Fumanal B."/>
            <person name="Venisse J.S."/>
            <person name="Kohler A."/>
            <person name="de Oliveira R.R."/>
            <person name="Labutti K."/>
            <person name="Lipzen A."/>
            <person name="Lail K."/>
            <person name="Bauer D."/>
            <person name="Ohm R.A."/>
            <person name="Barry K.W."/>
            <person name="Spatafora J."/>
            <person name="Grigoriev I.V."/>
            <person name="Martin F.M."/>
            <person name="Pujade-Renaud V."/>
        </authorList>
    </citation>
    <scope>NUCLEOTIDE SEQUENCE [LARGE SCALE GENOMIC DNA]</scope>
    <source>
        <strain evidence="1 2">Philippines</strain>
    </source>
</reference>
<sequence length="60" mass="7109">MQVHCKIYSVEYAVCELFSGHMSIRGVVSRRPTKKHLIKGECTYRFVDRKQSTICMTNRW</sequence>
<proteinExistence type="predicted"/>
<dbReference type="EMBL" id="KZ678140">
    <property type="protein sequence ID" value="PSN63010.1"/>
    <property type="molecule type" value="Genomic_DNA"/>
</dbReference>
<keyword evidence="2" id="KW-1185">Reference proteome</keyword>
<name>A0A2T2NCA5_CORCC</name>
<evidence type="ECO:0000313" key="1">
    <source>
        <dbReference type="EMBL" id="PSN63010.1"/>
    </source>
</evidence>